<dbReference type="EMBL" id="CP111027">
    <property type="protein sequence ID" value="WAR30117.1"/>
    <property type="molecule type" value="Genomic_DNA"/>
</dbReference>
<organism evidence="1 2">
    <name type="scientific">Mya arenaria</name>
    <name type="common">Soft-shell clam</name>
    <dbReference type="NCBI Taxonomy" id="6604"/>
    <lineage>
        <taxon>Eukaryota</taxon>
        <taxon>Metazoa</taxon>
        <taxon>Spiralia</taxon>
        <taxon>Lophotrochozoa</taxon>
        <taxon>Mollusca</taxon>
        <taxon>Bivalvia</taxon>
        <taxon>Autobranchia</taxon>
        <taxon>Heteroconchia</taxon>
        <taxon>Euheterodonta</taxon>
        <taxon>Imparidentia</taxon>
        <taxon>Neoheterodontei</taxon>
        <taxon>Myida</taxon>
        <taxon>Myoidea</taxon>
        <taxon>Myidae</taxon>
        <taxon>Mya</taxon>
    </lineage>
</organism>
<protein>
    <submittedName>
        <fullName evidence="1">Uncharacterized protein</fullName>
    </submittedName>
</protein>
<name>A0ABY7G9X9_MYAAR</name>
<keyword evidence="2" id="KW-1185">Reference proteome</keyword>
<proteinExistence type="predicted"/>
<sequence length="68" mass="8016">MLRNAGAVIPAHYVCTDLGRKRDHQTGNKIRNNLVPRFAYRRLFHRLEPPPSHLIHHTLNEGRIQKKR</sequence>
<reference evidence="1" key="1">
    <citation type="submission" date="2022-11" db="EMBL/GenBank/DDBJ databases">
        <title>Centuries of genome instability and evolution in soft-shell clam transmissible cancer (bioRxiv).</title>
        <authorList>
            <person name="Hart S.F.M."/>
            <person name="Yonemitsu M.A."/>
            <person name="Giersch R.M."/>
            <person name="Beal B.F."/>
            <person name="Arriagada G."/>
            <person name="Davis B.W."/>
            <person name="Ostrander E.A."/>
            <person name="Goff S.P."/>
            <person name="Metzger M.J."/>
        </authorList>
    </citation>
    <scope>NUCLEOTIDE SEQUENCE</scope>
    <source>
        <strain evidence="1">MELC-2E11</strain>
        <tissue evidence="1">Siphon/mantle</tissue>
    </source>
</reference>
<evidence type="ECO:0000313" key="2">
    <source>
        <dbReference type="Proteomes" id="UP001164746"/>
    </source>
</evidence>
<accession>A0ABY7G9X9</accession>
<dbReference type="Proteomes" id="UP001164746">
    <property type="component" value="Chromosome 16"/>
</dbReference>
<gene>
    <name evidence="1" type="ORF">MAR_003685</name>
</gene>
<evidence type="ECO:0000313" key="1">
    <source>
        <dbReference type="EMBL" id="WAR30117.1"/>
    </source>
</evidence>